<evidence type="ECO:0000313" key="3">
    <source>
        <dbReference type="Proteomes" id="UP000887578"/>
    </source>
</evidence>
<dbReference type="Proteomes" id="UP000887578">
    <property type="component" value="Unplaced"/>
</dbReference>
<name>A0A914PYZ8_9BILA</name>
<dbReference type="Gene3D" id="3.30.420.10">
    <property type="entry name" value="Ribonuclease H-like superfamily/Ribonuclease H"/>
    <property type="match status" value="1"/>
</dbReference>
<feature type="compositionally biased region" description="Polar residues" evidence="1">
    <location>
        <begin position="1"/>
        <end position="11"/>
    </location>
</feature>
<dbReference type="Pfam" id="PF02171">
    <property type="entry name" value="Piwi"/>
    <property type="match status" value="1"/>
</dbReference>
<dbReference type="AlphaFoldDB" id="A0A914PYZ8"/>
<dbReference type="WBParaSite" id="PDA_v2.g21708.t1">
    <property type="protein sequence ID" value="PDA_v2.g21708.t1"/>
    <property type="gene ID" value="PDA_v2.g21708"/>
</dbReference>
<dbReference type="InterPro" id="IPR036397">
    <property type="entry name" value="RNaseH_sf"/>
</dbReference>
<evidence type="ECO:0000256" key="1">
    <source>
        <dbReference type="SAM" id="MobiDB-lite"/>
    </source>
</evidence>
<feature type="domain" description="Piwi" evidence="2">
    <location>
        <begin position="212"/>
        <end position="262"/>
    </location>
</feature>
<keyword evidence="3" id="KW-1185">Reference proteome</keyword>
<feature type="region of interest" description="Disordered" evidence="1">
    <location>
        <begin position="1"/>
        <end position="30"/>
    </location>
</feature>
<evidence type="ECO:0000259" key="2">
    <source>
        <dbReference type="Pfam" id="PF02171"/>
    </source>
</evidence>
<evidence type="ECO:0000313" key="4">
    <source>
        <dbReference type="WBParaSite" id="PDA_v2.g21708.t1"/>
    </source>
</evidence>
<proteinExistence type="predicted"/>
<organism evidence="3 4">
    <name type="scientific">Panagrolaimus davidi</name>
    <dbReference type="NCBI Taxonomy" id="227884"/>
    <lineage>
        <taxon>Eukaryota</taxon>
        <taxon>Metazoa</taxon>
        <taxon>Ecdysozoa</taxon>
        <taxon>Nematoda</taxon>
        <taxon>Chromadorea</taxon>
        <taxon>Rhabditida</taxon>
        <taxon>Tylenchina</taxon>
        <taxon>Panagrolaimomorpha</taxon>
        <taxon>Panagrolaimoidea</taxon>
        <taxon>Panagrolaimidae</taxon>
        <taxon>Panagrolaimus</taxon>
    </lineage>
</organism>
<dbReference type="SUPFAM" id="SSF53098">
    <property type="entry name" value="Ribonuclease H-like"/>
    <property type="match status" value="1"/>
</dbReference>
<protein>
    <submittedName>
        <fullName evidence="4">Piwi domain-containing protein</fullName>
    </submittedName>
</protein>
<accession>A0A914PYZ8</accession>
<dbReference type="InterPro" id="IPR003165">
    <property type="entry name" value="Piwi"/>
</dbReference>
<dbReference type="InterPro" id="IPR012337">
    <property type="entry name" value="RNaseH-like_sf"/>
</dbReference>
<reference evidence="4" key="1">
    <citation type="submission" date="2022-11" db="UniProtKB">
        <authorList>
            <consortium name="WormBaseParasite"/>
        </authorList>
    </citation>
    <scope>IDENTIFICATION</scope>
</reference>
<sequence>MNALSAGSSVNAMEFQRKRKKPPPVIDLPLSSPLDPVVITPTTTTASVAGTVPPPDPLGPDPTRVPAPSAHRRIHFADDKGDALVHTKFIENVLNNNAHRSNSDMLHADAEAEIILLKQMKTDVDVENEDEKMRMEMPEMGNTEVDSSWRLIPYYKNAQNQFSQDLIDEEEARHGNVMRTFVTQPAVLIEHPSEPDDVENAVTKFRESSQQSAYPLQGTAKLTNYEVISNEAKLSLRNDIQAFTHEICYTHQIVASAVSLPDEYLLPMNSLNGEEIIWLVIAMLPMSLAMMTASIV</sequence>
<dbReference type="GO" id="GO:0003676">
    <property type="term" value="F:nucleic acid binding"/>
    <property type="evidence" value="ECO:0007669"/>
    <property type="project" value="InterPro"/>
</dbReference>